<gene>
    <name evidence="2" type="ORF">M076_1196</name>
</gene>
<keyword evidence="2" id="KW-0540">Nuclease</keyword>
<dbReference type="GO" id="GO:0004519">
    <property type="term" value="F:endonuclease activity"/>
    <property type="evidence" value="ECO:0007669"/>
    <property type="project" value="UniProtKB-KW"/>
</dbReference>
<dbReference type="Gene3D" id="3.40.1350.10">
    <property type="match status" value="1"/>
</dbReference>
<dbReference type="Pfam" id="PF04471">
    <property type="entry name" value="Mrr_cat"/>
    <property type="match status" value="1"/>
</dbReference>
<sequence>MLSNGSTKRYLLVKCVYKKKNRIFTYVIWLIYEVNLMRNMNANIEYEKFTQEIYQELVNADVVKSTKVKHNIKILGKSGQKHQIDVYWEYEIAGVLHKVAVECKNYNKPIPISKVRDFYGVLSDLDNVSGIMVTKIGYQEGAKKIGSHYGISLKELRTPNQGEAIVAEVKTCINVSVRHCLFEVDDIWAKENGLDLQAYRERLDCLNFPPKEKWLHSIYIPLQVKDRSICNAKGEIIDTLDNLENQLRPDEDHIFSLENSYIDTHCGLVKIRAIKYEYEQNNKTMNISIDAQEFIKAILKDALNGEIRLVAKR</sequence>
<dbReference type="GO" id="GO:0009307">
    <property type="term" value="P:DNA restriction-modification system"/>
    <property type="evidence" value="ECO:0007669"/>
    <property type="project" value="InterPro"/>
</dbReference>
<evidence type="ECO:0000259" key="1">
    <source>
        <dbReference type="Pfam" id="PF04471"/>
    </source>
</evidence>
<dbReference type="Proteomes" id="UP000022272">
    <property type="component" value="Unassembled WGS sequence"/>
</dbReference>
<dbReference type="SUPFAM" id="SSF52980">
    <property type="entry name" value="Restriction endonuclease-like"/>
    <property type="match status" value="1"/>
</dbReference>
<protein>
    <submittedName>
        <fullName evidence="2">Restriction endonuclease family protein</fullName>
    </submittedName>
</protein>
<proteinExistence type="predicted"/>
<dbReference type="EMBL" id="JGDM01000021">
    <property type="protein sequence ID" value="EXZ45618.1"/>
    <property type="molecule type" value="Genomic_DNA"/>
</dbReference>
<name>A0A015YN06_BACFG</name>
<comment type="caution">
    <text evidence="2">The sequence shown here is derived from an EMBL/GenBank/DDBJ whole genome shotgun (WGS) entry which is preliminary data.</text>
</comment>
<organism evidence="2 3">
    <name type="scientific">Bacteroides fragilis str. 2-F-2 #4</name>
    <dbReference type="NCBI Taxonomy" id="1339280"/>
    <lineage>
        <taxon>Bacteria</taxon>
        <taxon>Pseudomonadati</taxon>
        <taxon>Bacteroidota</taxon>
        <taxon>Bacteroidia</taxon>
        <taxon>Bacteroidales</taxon>
        <taxon>Bacteroidaceae</taxon>
        <taxon>Bacteroides</taxon>
    </lineage>
</organism>
<dbReference type="AlphaFoldDB" id="A0A015YN06"/>
<dbReference type="PATRIC" id="fig|1339280.3.peg.1159"/>
<dbReference type="InterPro" id="IPR011335">
    <property type="entry name" value="Restrct_endonuc-II-like"/>
</dbReference>
<evidence type="ECO:0000313" key="3">
    <source>
        <dbReference type="Proteomes" id="UP000022272"/>
    </source>
</evidence>
<keyword evidence="2" id="KW-0255">Endonuclease</keyword>
<evidence type="ECO:0000313" key="2">
    <source>
        <dbReference type="EMBL" id="EXZ45618.1"/>
    </source>
</evidence>
<dbReference type="InterPro" id="IPR011856">
    <property type="entry name" value="tRNA_endonuc-like_dom_sf"/>
</dbReference>
<dbReference type="InterPro" id="IPR007560">
    <property type="entry name" value="Restrct_endonuc_IV_Mrr"/>
</dbReference>
<keyword evidence="2" id="KW-0378">Hydrolase</keyword>
<feature type="domain" description="Restriction endonuclease type IV Mrr" evidence="1">
    <location>
        <begin position="69"/>
        <end position="153"/>
    </location>
</feature>
<reference evidence="2 3" key="1">
    <citation type="submission" date="2014-02" db="EMBL/GenBank/DDBJ databases">
        <authorList>
            <person name="Sears C."/>
            <person name="Carroll K."/>
            <person name="Sack B.R."/>
            <person name="Qadri F."/>
            <person name="Myers L.L."/>
            <person name="Chung G.-T."/>
            <person name="Escheverria P."/>
            <person name="Fraser C.M."/>
            <person name="Sadzewicz L."/>
            <person name="Shefchek K.A."/>
            <person name="Tallon L."/>
            <person name="Das S.P."/>
            <person name="Daugherty S."/>
            <person name="Mongodin E.F."/>
        </authorList>
    </citation>
    <scope>NUCLEOTIDE SEQUENCE [LARGE SCALE GENOMIC DNA]</scope>
    <source>
        <strain evidence="2 3">2-F-2 #4</strain>
    </source>
</reference>
<dbReference type="GO" id="GO:0003677">
    <property type="term" value="F:DNA binding"/>
    <property type="evidence" value="ECO:0007669"/>
    <property type="project" value="InterPro"/>
</dbReference>
<accession>A0A015YN06</accession>